<keyword evidence="2" id="KW-0436">Ligase</keyword>
<dbReference type="GO" id="GO:0016874">
    <property type="term" value="F:ligase activity"/>
    <property type="evidence" value="ECO:0007669"/>
    <property type="project" value="UniProtKB-KW"/>
</dbReference>
<dbReference type="NCBIfam" id="NF005479">
    <property type="entry name" value="PRK07080.1"/>
    <property type="match status" value="1"/>
</dbReference>
<dbReference type="RefSeq" id="WP_201375359.1">
    <property type="nucleotide sequence ID" value="NZ_BNJG01000003.1"/>
</dbReference>
<keyword evidence="3" id="KW-1185">Reference proteome</keyword>
<proteinExistence type="predicted"/>
<name>A0ABQ3V1W9_9CHLR</name>
<evidence type="ECO:0000259" key="1">
    <source>
        <dbReference type="PROSITE" id="PS50862"/>
    </source>
</evidence>
<sequence>MAQEFSAHESTFLDQLIAHGLLIPSGVQGIYGKSGVMENVICRIDELLTDIGREMGADIMRFPPVMNRATVEQTGYMKSFPQLLGSVHSFTGKHRDHQQLLNAMEEGQDWSQSLPSTQDVLIPAACYPVYPTLTGTLPEDGRLVDVCCFCFRHEPSPDPARMQSFRQHEFIRIADAHTVEQWHGAWIKRGDAFLRSLGLEPVVAPANDPFFGPGGRLLAASQQEQQLKFELLSPINSSEHLTAISSCNYHQDHFASKFGIYTASGEIAHTSCIGFGLERIALALFRKHGLDTAEWPVEVRKRLAV</sequence>
<feature type="domain" description="Aminoacyl-transfer RNA synthetases class-II family profile" evidence="1">
    <location>
        <begin position="150"/>
        <end position="296"/>
    </location>
</feature>
<dbReference type="InterPro" id="IPR006195">
    <property type="entry name" value="aa-tRNA-synth_II"/>
</dbReference>
<dbReference type="Gene3D" id="3.30.930.10">
    <property type="entry name" value="Bira Bifunctional Protein, Domain 2"/>
    <property type="match status" value="1"/>
</dbReference>
<accession>A0ABQ3V1W9</accession>
<dbReference type="CDD" id="cd00670">
    <property type="entry name" value="Gly_His_Pro_Ser_Thr_tRS_core"/>
    <property type="match status" value="1"/>
</dbReference>
<dbReference type="Proteomes" id="UP000654345">
    <property type="component" value="Unassembled WGS sequence"/>
</dbReference>
<dbReference type="EMBL" id="BNJG01000003">
    <property type="protein sequence ID" value="GHO59151.1"/>
    <property type="molecule type" value="Genomic_DNA"/>
</dbReference>
<gene>
    <name evidence="2" type="ORF">KSB_76260</name>
</gene>
<dbReference type="InterPro" id="IPR045864">
    <property type="entry name" value="aa-tRNA-synth_II/BPL/LPL"/>
</dbReference>
<evidence type="ECO:0000313" key="2">
    <source>
        <dbReference type="EMBL" id="GHO59151.1"/>
    </source>
</evidence>
<comment type="caution">
    <text evidence="2">The sequence shown here is derived from an EMBL/GenBank/DDBJ whole genome shotgun (WGS) entry which is preliminary data.</text>
</comment>
<protein>
    <submittedName>
        <fullName evidence="2">Amino acid--[acyl-carrier-protein] ligase</fullName>
    </submittedName>
</protein>
<dbReference type="PROSITE" id="PS50862">
    <property type="entry name" value="AA_TRNA_LIGASE_II"/>
    <property type="match status" value="1"/>
</dbReference>
<reference evidence="2 3" key="1">
    <citation type="journal article" date="2021" name="Int. J. Syst. Evol. Microbiol.">
        <title>Reticulibacter mediterranei gen. nov., sp. nov., within the new family Reticulibacteraceae fam. nov., and Ktedonospora formicarum gen. nov., sp. nov., Ktedonobacter robiniae sp. nov., Dictyobacter formicarum sp. nov. and Dictyobacter arantiisoli sp. nov., belonging to the class Ktedonobacteria.</title>
        <authorList>
            <person name="Yabe S."/>
            <person name="Zheng Y."/>
            <person name="Wang C.M."/>
            <person name="Sakai Y."/>
            <person name="Abe K."/>
            <person name="Yokota A."/>
            <person name="Donadio S."/>
            <person name="Cavaletti L."/>
            <person name="Monciardini P."/>
        </authorList>
    </citation>
    <scope>NUCLEOTIDE SEQUENCE [LARGE SCALE GENOMIC DNA]</scope>
    <source>
        <strain evidence="2 3">SOSP1-30</strain>
    </source>
</reference>
<organism evidence="2 3">
    <name type="scientific">Ktedonobacter robiniae</name>
    <dbReference type="NCBI Taxonomy" id="2778365"/>
    <lineage>
        <taxon>Bacteria</taxon>
        <taxon>Bacillati</taxon>
        <taxon>Chloroflexota</taxon>
        <taxon>Ktedonobacteria</taxon>
        <taxon>Ktedonobacterales</taxon>
        <taxon>Ktedonobacteraceae</taxon>
        <taxon>Ktedonobacter</taxon>
    </lineage>
</organism>
<dbReference type="SUPFAM" id="SSF55681">
    <property type="entry name" value="Class II aaRS and biotin synthetases"/>
    <property type="match status" value="1"/>
</dbReference>
<evidence type="ECO:0000313" key="3">
    <source>
        <dbReference type="Proteomes" id="UP000654345"/>
    </source>
</evidence>